<dbReference type="EMBL" id="JABSTR010000002">
    <property type="protein sequence ID" value="KAH9364479.1"/>
    <property type="molecule type" value="Genomic_DNA"/>
</dbReference>
<evidence type="ECO:0000256" key="4">
    <source>
        <dbReference type="ARBA" id="ARBA00022676"/>
    </source>
</evidence>
<gene>
    <name evidence="9" type="ORF">HPB48_000855</name>
</gene>
<dbReference type="OrthoDB" id="427096at2759"/>
<dbReference type="OMA" id="FNWTITH"/>
<evidence type="ECO:0000313" key="10">
    <source>
        <dbReference type="Proteomes" id="UP000821853"/>
    </source>
</evidence>
<evidence type="ECO:0000313" key="9">
    <source>
        <dbReference type="EMBL" id="KAH9364479.1"/>
    </source>
</evidence>
<evidence type="ECO:0000256" key="7">
    <source>
        <dbReference type="RuleBase" id="RU003832"/>
    </source>
</evidence>
<dbReference type="Proteomes" id="UP000821853">
    <property type="component" value="Chromosome 10"/>
</dbReference>
<accession>A0A9J6FNQ9</accession>
<dbReference type="InterPro" id="IPR001503">
    <property type="entry name" value="Glyco_trans_10"/>
</dbReference>
<evidence type="ECO:0000259" key="8">
    <source>
        <dbReference type="Pfam" id="PF00852"/>
    </source>
</evidence>
<dbReference type="SUPFAM" id="SSF53756">
    <property type="entry name" value="UDP-Glycosyltransferase/glycogen phosphorylase"/>
    <property type="match status" value="1"/>
</dbReference>
<dbReference type="AlphaFoldDB" id="A0A9J6FNQ9"/>
<keyword evidence="6 7" id="KW-0333">Golgi apparatus</keyword>
<dbReference type="PANTHER" id="PTHR48438">
    <property type="entry name" value="ALPHA-(1,3)-FUCOSYLTRANSFERASE C-RELATED"/>
    <property type="match status" value="1"/>
</dbReference>
<dbReference type="GO" id="GO:0008417">
    <property type="term" value="F:fucosyltransferase activity"/>
    <property type="evidence" value="ECO:0007669"/>
    <property type="project" value="InterPro"/>
</dbReference>
<protein>
    <recommendedName>
        <fullName evidence="7">Fucosyltransferase</fullName>
        <ecNumber evidence="7">2.4.1.-</ecNumber>
    </recommendedName>
</protein>
<dbReference type="PANTHER" id="PTHR48438:SF1">
    <property type="entry name" value="ALPHA-(1,3)-FUCOSYLTRANSFERASE C-RELATED"/>
    <property type="match status" value="1"/>
</dbReference>
<keyword evidence="7" id="KW-0812">Transmembrane</keyword>
<dbReference type="InterPro" id="IPR038577">
    <property type="entry name" value="GT10-like_C_sf"/>
</dbReference>
<dbReference type="GO" id="GO:0000139">
    <property type="term" value="C:Golgi membrane"/>
    <property type="evidence" value="ECO:0007669"/>
    <property type="project" value="UniProtKB-SubCell"/>
</dbReference>
<comment type="caution">
    <text evidence="9">The sequence shown here is derived from an EMBL/GenBank/DDBJ whole genome shotgun (WGS) entry which is preliminary data.</text>
</comment>
<dbReference type="FunFam" id="3.40.50.11660:FF:000004">
    <property type="entry name" value="Glycoprotein 3-alpha-L-fucosyltransferase A"/>
    <property type="match status" value="1"/>
</dbReference>
<comment type="similarity">
    <text evidence="3 7">Belongs to the glycosyltransferase 10 family.</text>
</comment>
<reference evidence="9 10" key="1">
    <citation type="journal article" date="2020" name="Cell">
        <title>Large-Scale Comparative Analyses of Tick Genomes Elucidate Their Genetic Diversity and Vector Capacities.</title>
        <authorList>
            <consortium name="Tick Genome and Microbiome Consortium (TIGMIC)"/>
            <person name="Jia N."/>
            <person name="Wang J."/>
            <person name="Shi W."/>
            <person name="Du L."/>
            <person name="Sun Y."/>
            <person name="Zhan W."/>
            <person name="Jiang J.F."/>
            <person name="Wang Q."/>
            <person name="Zhang B."/>
            <person name="Ji P."/>
            <person name="Bell-Sakyi L."/>
            <person name="Cui X.M."/>
            <person name="Yuan T.T."/>
            <person name="Jiang B.G."/>
            <person name="Yang W.F."/>
            <person name="Lam T.T."/>
            <person name="Chang Q.C."/>
            <person name="Ding S.J."/>
            <person name="Wang X.J."/>
            <person name="Zhu J.G."/>
            <person name="Ruan X.D."/>
            <person name="Zhao L."/>
            <person name="Wei J.T."/>
            <person name="Ye R.Z."/>
            <person name="Que T.C."/>
            <person name="Du C.H."/>
            <person name="Zhou Y.H."/>
            <person name="Cheng J.X."/>
            <person name="Dai P.F."/>
            <person name="Guo W.B."/>
            <person name="Han X.H."/>
            <person name="Huang E.J."/>
            <person name="Li L.F."/>
            <person name="Wei W."/>
            <person name="Gao Y.C."/>
            <person name="Liu J.Z."/>
            <person name="Shao H.Z."/>
            <person name="Wang X."/>
            <person name="Wang C.C."/>
            <person name="Yang T.C."/>
            <person name="Huo Q.B."/>
            <person name="Li W."/>
            <person name="Chen H.Y."/>
            <person name="Chen S.E."/>
            <person name="Zhou L.G."/>
            <person name="Ni X.B."/>
            <person name="Tian J.H."/>
            <person name="Sheng Y."/>
            <person name="Liu T."/>
            <person name="Pan Y.S."/>
            <person name="Xia L.Y."/>
            <person name="Li J."/>
            <person name="Zhao F."/>
            <person name="Cao W.C."/>
        </authorList>
    </citation>
    <scope>NUCLEOTIDE SEQUENCE [LARGE SCALE GENOMIC DNA]</scope>
    <source>
        <strain evidence="9">HaeL-2018</strain>
    </source>
</reference>
<keyword evidence="5 7" id="KW-0808">Transferase</keyword>
<evidence type="ECO:0000256" key="5">
    <source>
        <dbReference type="ARBA" id="ARBA00022679"/>
    </source>
</evidence>
<evidence type="ECO:0000256" key="2">
    <source>
        <dbReference type="ARBA" id="ARBA00004922"/>
    </source>
</evidence>
<comment type="subcellular location">
    <subcellularLocation>
        <location evidence="1">Golgi apparatus membrane</location>
        <topology evidence="1">Single-pass type II membrane protein</topology>
    </subcellularLocation>
    <subcellularLocation>
        <location evidence="7">Golgi apparatus</location>
        <location evidence="7">Golgi stack membrane</location>
        <topology evidence="7">Single-pass type II membrane protein</topology>
    </subcellularLocation>
</comment>
<keyword evidence="10" id="KW-1185">Reference proteome</keyword>
<feature type="domain" description="Fucosyltransferase C-terminal" evidence="8">
    <location>
        <begin position="8"/>
        <end position="185"/>
    </location>
</feature>
<dbReference type="Pfam" id="PF00852">
    <property type="entry name" value="Glyco_transf_10"/>
    <property type="match status" value="1"/>
</dbReference>
<comment type="pathway">
    <text evidence="2">Protein modification; protein glycosylation.</text>
</comment>
<proteinExistence type="inferred from homology"/>
<dbReference type="GO" id="GO:0032580">
    <property type="term" value="C:Golgi cisterna membrane"/>
    <property type="evidence" value="ECO:0007669"/>
    <property type="project" value="UniProtKB-SubCell"/>
</dbReference>
<dbReference type="VEuPathDB" id="VectorBase:HLOH_055766"/>
<keyword evidence="7" id="KW-0472">Membrane</keyword>
<evidence type="ECO:0000256" key="3">
    <source>
        <dbReference type="ARBA" id="ARBA00008919"/>
    </source>
</evidence>
<organism evidence="9 10">
    <name type="scientific">Haemaphysalis longicornis</name>
    <name type="common">Bush tick</name>
    <dbReference type="NCBI Taxonomy" id="44386"/>
    <lineage>
        <taxon>Eukaryota</taxon>
        <taxon>Metazoa</taxon>
        <taxon>Ecdysozoa</taxon>
        <taxon>Arthropoda</taxon>
        <taxon>Chelicerata</taxon>
        <taxon>Arachnida</taxon>
        <taxon>Acari</taxon>
        <taxon>Parasitiformes</taxon>
        <taxon>Ixodida</taxon>
        <taxon>Ixodoidea</taxon>
        <taxon>Ixodidae</taxon>
        <taxon>Haemaphysalinae</taxon>
        <taxon>Haemaphysalis</taxon>
    </lineage>
</organism>
<dbReference type="Gene3D" id="3.40.50.11660">
    <property type="entry name" value="Glycosyl transferase family 10, C-terminal domain"/>
    <property type="match status" value="1"/>
</dbReference>
<keyword evidence="4 7" id="KW-0328">Glycosyltransferase</keyword>
<dbReference type="EC" id="2.4.1.-" evidence="7"/>
<name>A0A9J6FNQ9_HAELO</name>
<dbReference type="InterPro" id="IPR055270">
    <property type="entry name" value="Glyco_tran_10_C"/>
</dbReference>
<evidence type="ECO:0000256" key="6">
    <source>
        <dbReference type="ARBA" id="ARBA00023034"/>
    </source>
</evidence>
<evidence type="ECO:0000256" key="1">
    <source>
        <dbReference type="ARBA" id="ARBA00004323"/>
    </source>
</evidence>
<sequence>MQKTRDIWRRKSRMAVCAVSHCGAASGRDDYVKQLRKYVNVDVYGSCGHQKCPKANATRCYELFAKKYFFYLSFENSICRDYVTEKFFNVLKHDIIPVVLGGANYTDIAPPDSFIDALSFRSPKHLAKYLKRVAGDFELYAKYLRWKHRRRVDRDRGPPSFCDLCNKLRSPSFRQTTVVADLFHWFNTLSHCWSWNFTK</sequence>